<dbReference type="SUPFAM" id="SSF54909">
    <property type="entry name" value="Dimeric alpha+beta barrel"/>
    <property type="match status" value="1"/>
</dbReference>
<proteinExistence type="predicted"/>
<accession>A0ABQ3KL58</accession>
<dbReference type="EMBL" id="BNAW01000035">
    <property type="protein sequence ID" value="GHG32953.1"/>
    <property type="molecule type" value="Genomic_DNA"/>
</dbReference>
<reference evidence="2" key="1">
    <citation type="journal article" date="2019" name="Int. J. Syst. Evol. Microbiol.">
        <title>The Global Catalogue of Microorganisms (GCM) 10K type strain sequencing project: providing services to taxonomists for standard genome sequencing and annotation.</title>
        <authorList>
            <consortium name="The Broad Institute Genomics Platform"/>
            <consortium name="The Broad Institute Genome Sequencing Center for Infectious Disease"/>
            <person name="Wu L."/>
            <person name="Ma J."/>
        </authorList>
    </citation>
    <scope>NUCLEOTIDE SEQUENCE [LARGE SCALE GENOMIC DNA]</scope>
    <source>
        <strain evidence="2">CGMCC 4.7680</strain>
    </source>
</reference>
<sequence length="129" mass="14140">MVLDGILTKGVPRATRQADAVPAKAFYPANMYIALLTYTAPETEVDYALPDHSDWVRKQFTKGLFLVSGKGNGAADQVILTRPVLRGKLDAVLASDPFVVRRLARYDVIEFTATRTCQELLAINEALAS</sequence>
<organism evidence="1 2">
    <name type="scientific">Amycolatopsis bullii</name>
    <dbReference type="NCBI Taxonomy" id="941987"/>
    <lineage>
        <taxon>Bacteria</taxon>
        <taxon>Bacillati</taxon>
        <taxon>Actinomycetota</taxon>
        <taxon>Actinomycetes</taxon>
        <taxon>Pseudonocardiales</taxon>
        <taxon>Pseudonocardiaceae</taxon>
        <taxon>Amycolatopsis</taxon>
    </lineage>
</organism>
<protein>
    <recommendedName>
        <fullName evidence="3">YCII-related domain-containing protein</fullName>
    </recommendedName>
</protein>
<dbReference type="PANTHER" id="PTHR37828">
    <property type="entry name" value="GSR2449 PROTEIN"/>
    <property type="match status" value="1"/>
</dbReference>
<dbReference type="PANTHER" id="PTHR37828:SF1">
    <property type="entry name" value="YCII-RELATED DOMAIN-CONTAINING PROTEIN"/>
    <property type="match status" value="1"/>
</dbReference>
<gene>
    <name evidence="1" type="ORF">GCM10017567_61500</name>
</gene>
<name>A0ABQ3KL58_9PSEU</name>
<dbReference type="Proteomes" id="UP000649955">
    <property type="component" value="Unassembled WGS sequence"/>
</dbReference>
<keyword evidence="2" id="KW-1185">Reference proteome</keyword>
<comment type="caution">
    <text evidence="1">The sequence shown here is derived from an EMBL/GenBank/DDBJ whole genome shotgun (WGS) entry which is preliminary data.</text>
</comment>
<evidence type="ECO:0000313" key="2">
    <source>
        <dbReference type="Proteomes" id="UP000649955"/>
    </source>
</evidence>
<evidence type="ECO:0008006" key="3">
    <source>
        <dbReference type="Google" id="ProtNLM"/>
    </source>
</evidence>
<dbReference type="InterPro" id="IPR011008">
    <property type="entry name" value="Dimeric_a/b-barrel"/>
</dbReference>
<evidence type="ECO:0000313" key="1">
    <source>
        <dbReference type="EMBL" id="GHG32953.1"/>
    </source>
</evidence>